<proteinExistence type="predicted"/>
<reference evidence="3" key="1">
    <citation type="journal article" date="2017" name="Biotechnol. Biofuels">
        <title>Evaluation of environmental bacterial communities as a factor affecting the growth of duckweed Lemna minor.</title>
        <authorList>
            <person name="Ishizawa H."/>
            <person name="Kuroda M."/>
            <person name="Morikawa M."/>
            <person name="Ike M."/>
        </authorList>
    </citation>
    <scope>NUCLEOTIDE SEQUENCE [LARGE SCALE GENOMIC DNA]</scope>
    <source>
        <strain evidence="3">M6</strain>
    </source>
</reference>
<dbReference type="EMBL" id="AP018828">
    <property type="protein sequence ID" value="BBF81790.1"/>
    <property type="molecule type" value="Genomic_DNA"/>
</dbReference>
<organism evidence="2 3">
    <name type="scientific">Asticcacaulis excentricus</name>
    <dbReference type="NCBI Taxonomy" id="78587"/>
    <lineage>
        <taxon>Bacteria</taxon>
        <taxon>Pseudomonadati</taxon>
        <taxon>Pseudomonadota</taxon>
        <taxon>Alphaproteobacteria</taxon>
        <taxon>Caulobacterales</taxon>
        <taxon>Caulobacteraceae</taxon>
        <taxon>Asticcacaulis</taxon>
    </lineage>
</organism>
<dbReference type="AlphaFoldDB" id="A0A3G9G382"/>
<accession>A0A3G9G382</accession>
<feature type="domain" description="Putative regulatory protein FmdB zinc ribbon" evidence="1">
    <location>
        <begin position="1"/>
        <end position="48"/>
    </location>
</feature>
<evidence type="ECO:0000313" key="2">
    <source>
        <dbReference type="EMBL" id="BBF81790.1"/>
    </source>
</evidence>
<dbReference type="Proteomes" id="UP000278756">
    <property type="component" value="Chromosome 2"/>
</dbReference>
<dbReference type="SMART" id="SM00834">
    <property type="entry name" value="CxxC_CXXC_SSSS"/>
    <property type="match status" value="1"/>
</dbReference>
<dbReference type="Pfam" id="PF06676">
    <property type="entry name" value="DUF1178"/>
    <property type="match status" value="1"/>
</dbReference>
<reference evidence="3" key="2">
    <citation type="journal article" date="2017" name="Plant Physiol. Biochem.">
        <title>Differential oxidative and antioxidative response of duckweed Lemna minor toward plant growth promoting/inhibiting bacteria.</title>
        <authorList>
            <person name="Ishizawa H."/>
            <person name="Kuroda M."/>
            <person name="Morikawa M."/>
            <person name="Ike M."/>
        </authorList>
    </citation>
    <scope>NUCLEOTIDE SEQUENCE [LARGE SCALE GENOMIC DNA]</scope>
    <source>
        <strain evidence="3">M6</strain>
    </source>
</reference>
<evidence type="ECO:0000259" key="1">
    <source>
        <dbReference type="SMART" id="SM00834"/>
    </source>
</evidence>
<dbReference type="InterPro" id="IPR009562">
    <property type="entry name" value="DUF1178"/>
</dbReference>
<name>A0A3G9G382_9CAUL</name>
<dbReference type="InterPro" id="IPR013429">
    <property type="entry name" value="Regulatory_FmdB_Zinc_ribbon"/>
</dbReference>
<protein>
    <recommendedName>
        <fullName evidence="1">Putative regulatory protein FmdB zinc ribbon domain-containing protein</fullName>
    </recommendedName>
</protein>
<gene>
    <name evidence="2" type="ORF">EM6_2398</name>
</gene>
<sequence>MIRYALKCEHHHEFEAWFSNSTAFDEQKARALIECPHCGSVQVEKAIMAPMVRTSEAVESRQSDMRKAVAEAMHRVRTHVEQNFDYVGDSFAREARDMHEGLAPERPIYGEASRDEVRELIDDGIPVAPLPIPAGEAPKPKTLN</sequence>
<dbReference type="PIRSF" id="PIRSF032131">
    <property type="entry name" value="UCP032131"/>
    <property type="match status" value="1"/>
</dbReference>
<dbReference type="RefSeq" id="WP_126423368.1">
    <property type="nucleotide sequence ID" value="NZ_AP018828.1"/>
</dbReference>
<evidence type="ECO:0000313" key="3">
    <source>
        <dbReference type="Proteomes" id="UP000278756"/>
    </source>
</evidence>
<dbReference type="OrthoDB" id="9799894at2"/>